<reference evidence="1 2" key="1">
    <citation type="submission" date="2015-04" db="EMBL/GenBank/DDBJ databases">
        <authorList>
            <person name="Syromyatnikov M.Y."/>
            <person name="Popov V.N."/>
        </authorList>
    </citation>
    <scope>NUCLEOTIDE SEQUENCE [LARGE SCALE GENOMIC DNA]</scope>
</reference>
<dbReference type="PANTHER" id="PTHR10285">
    <property type="entry name" value="URIDINE KINASE"/>
    <property type="match status" value="1"/>
</dbReference>
<accession>A0A1J1JCC2</accession>
<name>A0A1J1JCC2_9DIPT</name>
<dbReference type="InterPro" id="IPR027417">
    <property type="entry name" value="P-loop_NTPase"/>
</dbReference>
<proteinExistence type="predicted"/>
<evidence type="ECO:0000313" key="2">
    <source>
        <dbReference type="Proteomes" id="UP000183832"/>
    </source>
</evidence>
<dbReference type="Proteomes" id="UP000183832">
    <property type="component" value="Unassembled WGS sequence"/>
</dbReference>
<dbReference type="OrthoDB" id="10041966at2759"/>
<dbReference type="SUPFAM" id="SSF52540">
    <property type="entry name" value="P-loop containing nucleoside triphosphate hydrolases"/>
    <property type="match status" value="1"/>
</dbReference>
<evidence type="ECO:0000313" key="1">
    <source>
        <dbReference type="EMBL" id="CRL08745.1"/>
    </source>
</evidence>
<protein>
    <submittedName>
        <fullName evidence="1">CLUMA_CG021281, isoform A</fullName>
    </submittedName>
</protein>
<dbReference type="STRING" id="568069.A0A1J1JCC2"/>
<keyword evidence="2" id="KW-1185">Reference proteome</keyword>
<gene>
    <name evidence="1" type="ORF">CLUMA_CG021281</name>
</gene>
<dbReference type="EMBL" id="CVRI01000075">
    <property type="protein sequence ID" value="CRL08745.1"/>
    <property type="molecule type" value="Genomic_DNA"/>
</dbReference>
<dbReference type="AlphaFoldDB" id="A0A1J1JCC2"/>
<dbReference type="Gene3D" id="3.40.50.300">
    <property type="entry name" value="P-loop containing nucleotide triphosphate hydrolases"/>
    <property type="match status" value="1"/>
</dbReference>
<sequence>MMEQWIVIGISGVTCSGKTTLAQTLYDHLKSLTRQELKAGLELNRVELINQDSYFRELNDPNHQIIEKLNHFNWEVIESIDMDKMINDVMRILGTNFHLYKTRSCSLASNSLNENIFYHHYMEYSNNQHMRAVSGSDELFLTLDDRCKFKKLVKHNSLLNILIIEGFLIFNHPVTYDLCNIKFHLHVQYEVCYSRRIKRTYDPPDVPCYFEMVVWPLYEKHLQEFKDREEVTFLNGDAPPDKCFHFVLKSLMDEI</sequence>
<organism evidence="1 2">
    <name type="scientific">Clunio marinus</name>
    <dbReference type="NCBI Taxonomy" id="568069"/>
    <lineage>
        <taxon>Eukaryota</taxon>
        <taxon>Metazoa</taxon>
        <taxon>Ecdysozoa</taxon>
        <taxon>Arthropoda</taxon>
        <taxon>Hexapoda</taxon>
        <taxon>Insecta</taxon>
        <taxon>Pterygota</taxon>
        <taxon>Neoptera</taxon>
        <taxon>Endopterygota</taxon>
        <taxon>Diptera</taxon>
        <taxon>Nematocera</taxon>
        <taxon>Chironomoidea</taxon>
        <taxon>Chironomidae</taxon>
        <taxon>Clunio</taxon>
    </lineage>
</organism>